<feature type="region of interest" description="Disordered" evidence="1">
    <location>
        <begin position="1052"/>
        <end position="1071"/>
    </location>
</feature>
<name>A0A364NC93_STELY</name>
<keyword evidence="3" id="KW-1185">Reference proteome</keyword>
<dbReference type="AlphaFoldDB" id="A0A364NC93"/>
<gene>
    <name evidence="2" type="ORF">DDE83_001698</name>
</gene>
<organism evidence="2 3">
    <name type="scientific">Stemphylium lycopersici</name>
    <name type="common">Tomato gray leaf spot disease fungus</name>
    <name type="synonym">Thyrospora lycopersici</name>
    <dbReference type="NCBI Taxonomy" id="183478"/>
    <lineage>
        <taxon>Eukaryota</taxon>
        <taxon>Fungi</taxon>
        <taxon>Dikarya</taxon>
        <taxon>Ascomycota</taxon>
        <taxon>Pezizomycotina</taxon>
        <taxon>Dothideomycetes</taxon>
        <taxon>Pleosporomycetidae</taxon>
        <taxon>Pleosporales</taxon>
        <taxon>Pleosporineae</taxon>
        <taxon>Pleosporaceae</taxon>
        <taxon>Stemphylium</taxon>
    </lineage>
</organism>
<evidence type="ECO:0000313" key="3">
    <source>
        <dbReference type="Proteomes" id="UP000249619"/>
    </source>
</evidence>
<feature type="compositionally biased region" description="Polar residues" evidence="1">
    <location>
        <begin position="320"/>
        <end position="339"/>
    </location>
</feature>
<evidence type="ECO:0000256" key="1">
    <source>
        <dbReference type="SAM" id="MobiDB-lite"/>
    </source>
</evidence>
<feature type="compositionally biased region" description="Polar residues" evidence="1">
    <location>
        <begin position="214"/>
        <end position="229"/>
    </location>
</feature>
<feature type="compositionally biased region" description="Low complexity" evidence="1">
    <location>
        <begin position="937"/>
        <end position="952"/>
    </location>
</feature>
<feature type="region of interest" description="Disordered" evidence="1">
    <location>
        <begin position="1094"/>
        <end position="1122"/>
    </location>
</feature>
<feature type="compositionally biased region" description="Basic and acidic residues" evidence="1">
    <location>
        <begin position="114"/>
        <end position="124"/>
    </location>
</feature>
<evidence type="ECO:0000313" key="2">
    <source>
        <dbReference type="EMBL" id="RAR14860.1"/>
    </source>
</evidence>
<feature type="region of interest" description="Disordered" evidence="1">
    <location>
        <begin position="278"/>
        <end position="370"/>
    </location>
</feature>
<feature type="compositionally biased region" description="Basic and acidic residues" evidence="1">
    <location>
        <begin position="300"/>
        <end position="318"/>
    </location>
</feature>
<comment type="caution">
    <text evidence="2">The sequence shown here is derived from an EMBL/GenBank/DDBJ whole genome shotgun (WGS) entry which is preliminary data.</text>
</comment>
<feature type="compositionally biased region" description="Pro residues" evidence="1">
    <location>
        <begin position="340"/>
        <end position="350"/>
    </location>
</feature>
<feature type="region of interest" description="Disordered" evidence="1">
    <location>
        <begin position="114"/>
        <end position="229"/>
    </location>
</feature>
<feature type="region of interest" description="Disordered" evidence="1">
    <location>
        <begin position="32"/>
        <end position="53"/>
    </location>
</feature>
<sequence length="1151" mass="127354">MTWWRRDPIIPPVQRYAQRLLRSHDAALRTRCFSRTPPKYAQREDDKDSKRPAGMSNLEWMQLQHYQRWRKKLVDDPYQAIFGASNDMLTGKGLKDWEWISKSFPKWMLREMDGHDQGTTRSKSDTNTNSQSKYPKKVDMQDVDADALQERQSHFPQPAFRAIRLDRDDSRGVVSPSDLRRPREQPHVQAVGDRMESTTELGPKADNSVFPSDATPTSEPPSLSQPKTTESFGDYIARTKSNATAEIEKSVNSVPANETFIDQFFSHQPQHEVPNVSATFNTSSWKETALQRRSPRNGKARSEMDPVRPPKTSDDVTESRPITQNSEAITSSSTKEQSSPLPPVDDPPPPTHRKQEPSTTHEANAARDLVVPARSTSKILSQLPEDDIDFLSAADIRASMNAKRSKIFSGEQKKAQRDELEKTFIDAHLNKGGVDPMIESQVVNDQLIRRIERKMQQPEEPENLEEPQPTKESEDVSAPVTETQMESSIERMKSWLEQSGAMFANYFWQDPTEEADAQKTRLFFDKVLVRIRKARFTMKQVIEDLETDIPASKPLLERMKADEDLLDSAIHALRQRAVSGKMQPLTPKKVRAIQSLRLKFQDTDNDLTKAYAALQEIGNSVKAKNASLAFKRRLGIAAKITQKNAHLTRYLIWSLQARLEDPDIDRSMLANYKAVANSLLTLRDTQMAISRLVERAMLVYGVEPQTVENVDVMGQDSVKITSESGQPSQSVGTSSLIEVDKAQIRAKVAAEERLANEVDAQKSAMRGLSDDGYAGASKSEMRKAFEERSPLDHSLYRPFGPVLESLVSELPSRAEATKAEEEAAQQRSDAELVAEVKKAYEDTYGPITIGHRQLADAAEQVKAEQDNEVSKFEMLKEDPAVVEAAPAQFELSGMPETSVINGTAAVEAASQVIENDSAITQAAPSTATPSSPEALKTTPDSSDTTSTPPLTTNPQTYYTILLHDPETNTICQTHSTSPTPRDTSPSIPLHTALSTLSQPGKFFPFIRSGMEVVTAKPDMLILRNALDASSPSTAPAVPEAGKAEEAPVNADRHTINPIDGTTRLSPTGYVGPEETREQLEREFDERRQAAGRVFGGPSSVRECEGGVGRAGESKGNKGGKTRRGAGVVKTAIWAAAGCYVVGVLGEVVGSG</sequence>
<dbReference type="STRING" id="183478.A0A364NC93"/>
<protein>
    <submittedName>
        <fullName evidence="2">Uncharacterized protein</fullName>
    </submittedName>
</protein>
<accession>A0A364NC93</accession>
<dbReference type="EMBL" id="QGDH01000017">
    <property type="protein sequence ID" value="RAR14860.1"/>
    <property type="molecule type" value="Genomic_DNA"/>
</dbReference>
<feature type="region of interest" description="Disordered" evidence="1">
    <location>
        <begin position="920"/>
        <end position="954"/>
    </location>
</feature>
<dbReference type="Proteomes" id="UP000249619">
    <property type="component" value="Unassembled WGS sequence"/>
</dbReference>
<reference evidence="3" key="1">
    <citation type="submission" date="2018-05" db="EMBL/GenBank/DDBJ databases">
        <title>Draft genome sequence of Stemphylium lycopersici strain CIDEFI 213.</title>
        <authorList>
            <person name="Medina R."/>
            <person name="Franco M.E.E."/>
            <person name="Lucentini C.G."/>
            <person name="Saparrat M.C.N."/>
            <person name="Balatti P.A."/>
        </authorList>
    </citation>
    <scope>NUCLEOTIDE SEQUENCE [LARGE SCALE GENOMIC DNA]</scope>
    <source>
        <strain evidence="3">CIDEFI 213</strain>
    </source>
</reference>
<proteinExistence type="predicted"/>
<feature type="region of interest" description="Disordered" evidence="1">
    <location>
        <begin position="453"/>
        <end position="483"/>
    </location>
</feature>
<feature type="compositionally biased region" description="Basic and acidic residues" evidence="1">
    <location>
        <begin position="41"/>
        <end position="51"/>
    </location>
</feature>
<feature type="compositionally biased region" description="Polar residues" evidence="1">
    <location>
        <begin position="920"/>
        <end position="931"/>
    </location>
</feature>